<feature type="transmembrane region" description="Helical" evidence="1">
    <location>
        <begin position="6"/>
        <end position="28"/>
    </location>
</feature>
<proteinExistence type="predicted"/>
<keyword evidence="1" id="KW-0812">Transmembrane</keyword>
<evidence type="ECO:0000256" key="1">
    <source>
        <dbReference type="SAM" id="Phobius"/>
    </source>
</evidence>
<dbReference type="AlphaFoldDB" id="A0A133VPC6"/>
<protein>
    <submittedName>
        <fullName evidence="2">Uncharacterized protein</fullName>
    </submittedName>
</protein>
<comment type="caution">
    <text evidence="2">The sequence shown here is derived from an EMBL/GenBank/DDBJ whole genome shotgun (WGS) entry which is preliminary data.</text>
</comment>
<dbReference type="EMBL" id="LHYK01000004">
    <property type="protein sequence ID" value="KXB08292.1"/>
    <property type="molecule type" value="Genomic_DNA"/>
</dbReference>
<feature type="non-terminal residue" evidence="2">
    <location>
        <position position="166"/>
    </location>
</feature>
<keyword evidence="1" id="KW-0472">Membrane</keyword>
<evidence type="ECO:0000313" key="3">
    <source>
        <dbReference type="Proteomes" id="UP000070256"/>
    </source>
</evidence>
<keyword evidence="3" id="KW-1185">Reference proteome</keyword>
<dbReference type="Proteomes" id="UP000070256">
    <property type="component" value="Unassembled WGS sequence"/>
</dbReference>
<evidence type="ECO:0000313" key="2">
    <source>
        <dbReference type="EMBL" id="KXB08292.1"/>
    </source>
</evidence>
<accession>A0A133VPC6</accession>
<reference evidence="2 3" key="1">
    <citation type="journal article" date="2016" name="Sci. Rep.">
        <title>Metabolic traits of an uncultured archaeal lineage -MSBL1- from brine pools of the Red Sea.</title>
        <authorList>
            <person name="Mwirichia R."/>
            <person name="Alam I."/>
            <person name="Rashid M."/>
            <person name="Vinu M."/>
            <person name="Ba-Alawi W."/>
            <person name="Anthony Kamau A."/>
            <person name="Kamanda Ngugi D."/>
            <person name="Goker M."/>
            <person name="Klenk H.P."/>
            <person name="Bajic V."/>
            <person name="Stingl U."/>
        </authorList>
    </citation>
    <scope>NUCLEOTIDE SEQUENCE [LARGE SCALE GENOMIC DNA]</scope>
    <source>
        <strain evidence="2">SCGC-AAA385D11</strain>
    </source>
</reference>
<organism evidence="2 3">
    <name type="scientific">candidate division MSBL1 archaeon SCGC-AAA385D11</name>
    <dbReference type="NCBI Taxonomy" id="1698286"/>
    <lineage>
        <taxon>Archaea</taxon>
        <taxon>Methanobacteriati</taxon>
        <taxon>Methanobacteriota</taxon>
        <taxon>candidate division MSBL1</taxon>
    </lineage>
</organism>
<sequence length="166" mass="18783">MKKKGVANSVIIIAAVAIIVVVVAGIFLKIGPKASTDQFLTLEEASKIVNDNIINPDELTYHLTTYCWPELLENGDVVASYGNPDHSHVVEEDTWFFWINDFPLIGFSHPTRYVFVNASSGDYWISIEDWWPCLNGEGLWDTPEEYKDNKYLVFSSLTYSQTPIAM</sequence>
<keyword evidence="1" id="KW-1133">Transmembrane helix</keyword>
<gene>
    <name evidence="2" type="ORF">AKJ58_00400</name>
</gene>
<name>A0A133VPC6_9EURY</name>